<organism evidence="2 3">
    <name type="scientific">Aulographum hederae CBS 113979</name>
    <dbReference type="NCBI Taxonomy" id="1176131"/>
    <lineage>
        <taxon>Eukaryota</taxon>
        <taxon>Fungi</taxon>
        <taxon>Dikarya</taxon>
        <taxon>Ascomycota</taxon>
        <taxon>Pezizomycotina</taxon>
        <taxon>Dothideomycetes</taxon>
        <taxon>Pleosporomycetidae</taxon>
        <taxon>Aulographales</taxon>
        <taxon>Aulographaceae</taxon>
    </lineage>
</organism>
<accession>A0A6G1GUY7</accession>
<dbReference type="EMBL" id="ML977167">
    <property type="protein sequence ID" value="KAF1984590.1"/>
    <property type="molecule type" value="Genomic_DNA"/>
</dbReference>
<feature type="compositionally biased region" description="Basic and acidic residues" evidence="1">
    <location>
        <begin position="46"/>
        <end position="59"/>
    </location>
</feature>
<name>A0A6G1GUY7_9PEZI</name>
<proteinExistence type="predicted"/>
<protein>
    <submittedName>
        <fullName evidence="2">Uncharacterized protein</fullName>
    </submittedName>
</protein>
<reference evidence="2" key="1">
    <citation type="journal article" date="2020" name="Stud. Mycol.">
        <title>101 Dothideomycetes genomes: a test case for predicting lifestyles and emergence of pathogens.</title>
        <authorList>
            <person name="Haridas S."/>
            <person name="Albert R."/>
            <person name="Binder M."/>
            <person name="Bloem J."/>
            <person name="Labutti K."/>
            <person name="Salamov A."/>
            <person name="Andreopoulos B."/>
            <person name="Baker S."/>
            <person name="Barry K."/>
            <person name="Bills G."/>
            <person name="Bluhm B."/>
            <person name="Cannon C."/>
            <person name="Castanera R."/>
            <person name="Culley D."/>
            <person name="Daum C."/>
            <person name="Ezra D."/>
            <person name="Gonzalez J."/>
            <person name="Henrissat B."/>
            <person name="Kuo A."/>
            <person name="Liang C."/>
            <person name="Lipzen A."/>
            <person name="Lutzoni F."/>
            <person name="Magnuson J."/>
            <person name="Mondo S."/>
            <person name="Nolan M."/>
            <person name="Ohm R."/>
            <person name="Pangilinan J."/>
            <person name="Park H.-J."/>
            <person name="Ramirez L."/>
            <person name="Alfaro M."/>
            <person name="Sun H."/>
            <person name="Tritt A."/>
            <person name="Yoshinaga Y."/>
            <person name="Zwiers L.-H."/>
            <person name="Turgeon B."/>
            <person name="Goodwin S."/>
            <person name="Spatafora J."/>
            <person name="Crous P."/>
            <person name="Grigoriev I."/>
        </authorList>
    </citation>
    <scope>NUCLEOTIDE SEQUENCE</scope>
    <source>
        <strain evidence="2">CBS 113979</strain>
    </source>
</reference>
<evidence type="ECO:0000256" key="1">
    <source>
        <dbReference type="SAM" id="MobiDB-lite"/>
    </source>
</evidence>
<feature type="region of interest" description="Disordered" evidence="1">
    <location>
        <begin position="44"/>
        <end position="65"/>
    </location>
</feature>
<evidence type="ECO:0000313" key="2">
    <source>
        <dbReference type="EMBL" id="KAF1984590.1"/>
    </source>
</evidence>
<gene>
    <name evidence="2" type="ORF">K402DRAFT_139824</name>
</gene>
<dbReference type="Proteomes" id="UP000800041">
    <property type="component" value="Unassembled WGS sequence"/>
</dbReference>
<evidence type="ECO:0000313" key="3">
    <source>
        <dbReference type="Proteomes" id="UP000800041"/>
    </source>
</evidence>
<keyword evidence="3" id="KW-1185">Reference proteome</keyword>
<sequence length="157" mass="17610">MEGMQCARRLSCTDCSKSCFAYHPVFNLCARQLIVPETETTTVTSRHAENADNAKRRQEQSISSPIPTRYPKRCCVYESIDIADLASICQSWRIQQDPLAKLSSRPRDTSSCATPYEPVEGFSLSILSALPHARLLKAELRHNTEVAPTCLVEPWPL</sequence>
<dbReference type="AlphaFoldDB" id="A0A6G1GUY7"/>